<evidence type="ECO:0000259" key="3">
    <source>
        <dbReference type="PROSITE" id="PS50897"/>
    </source>
</evidence>
<reference evidence="4" key="1">
    <citation type="journal article" date="2020" name="Microb. Genom.">
        <title>Genetic diversity of clinical and environmental Mucorales isolates obtained from an investigation of mucormycosis cases among solid organ transplant recipients.</title>
        <authorList>
            <person name="Nguyen M.H."/>
            <person name="Kaul D."/>
            <person name="Muto C."/>
            <person name="Cheng S.J."/>
            <person name="Richter R.A."/>
            <person name="Bruno V.M."/>
            <person name="Liu G."/>
            <person name="Beyhan S."/>
            <person name="Sundermann A.J."/>
            <person name="Mounaud S."/>
            <person name="Pasculle A.W."/>
            <person name="Nierman W.C."/>
            <person name="Driscoll E."/>
            <person name="Cumbie R."/>
            <person name="Clancy C.J."/>
            <person name="Dupont C.L."/>
        </authorList>
    </citation>
    <scope>NUCLEOTIDE SEQUENCE</scope>
    <source>
        <strain evidence="4">GL11</strain>
    </source>
</reference>
<dbReference type="InterPro" id="IPR006595">
    <property type="entry name" value="CTLH_C"/>
</dbReference>
<dbReference type="PROSITE" id="PS50897">
    <property type="entry name" value="CTLH"/>
    <property type="match status" value="1"/>
</dbReference>
<evidence type="ECO:0000313" key="4">
    <source>
        <dbReference type="EMBL" id="KAG1311442.1"/>
    </source>
</evidence>
<dbReference type="InterPro" id="IPR013144">
    <property type="entry name" value="CRA_dom"/>
</dbReference>
<dbReference type="InterPro" id="IPR013320">
    <property type="entry name" value="ConA-like_dom_sf"/>
</dbReference>
<comment type="caution">
    <text evidence="4">The sequence shown here is derived from an EMBL/GenBank/DDBJ whole genome shotgun (WGS) entry which is preliminary data.</text>
</comment>
<name>A0A9P6XDN9_RHIOR</name>
<evidence type="ECO:0000259" key="2">
    <source>
        <dbReference type="PROSITE" id="PS50188"/>
    </source>
</evidence>
<accession>A0A9P6XDN9</accession>
<dbReference type="SMART" id="SM00449">
    <property type="entry name" value="SPRY"/>
    <property type="match status" value="1"/>
</dbReference>
<dbReference type="PROSITE" id="PS50896">
    <property type="entry name" value="LISH"/>
    <property type="match status" value="1"/>
</dbReference>
<dbReference type="InterPro" id="IPR006594">
    <property type="entry name" value="LisH"/>
</dbReference>
<feature type="domain" description="CTLH" evidence="3">
    <location>
        <begin position="322"/>
        <end position="379"/>
    </location>
</feature>
<dbReference type="Pfam" id="PF10607">
    <property type="entry name" value="CTLH"/>
    <property type="match status" value="1"/>
</dbReference>
<feature type="region of interest" description="Disordered" evidence="1">
    <location>
        <begin position="388"/>
        <end position="412"/>
    </location>
</feature>
<feature type="domain" description="B30.2/SPRY" evidence="2">
    <location>
        <begin position="60"/>
        <end position="249"/>
    </location>
</feature>
<dbReference type="PANTHER" id="PTHR12864">
    <property type="entry name" value="RAN BINDING PROTEIN 9-RELATED"/>
    <property type="match status" value="1"/>
</dbReference>
<dbReference type="InterPro" id="IPR024964">
    <property type="entry name" value="CTLH/CRA"/>
</dbReference>
<gene>
    <name evidence="4" type="ORF">G6F64_003806</name>
</gene>
<dbReference type="CDD" id="cd12909">
    <property type="entry name" value="SPRY_RanBP9_10"/>
    <property type="match status" value="1"/>
</dbReference>
<evidence type="ECO:0000313" key="5">
    <source>
        <dbReference type="Proteomes" id="UP000716291"/>
    </source>
</evidence>
<dbReference type="Proteomes" id="UP000716291">
    <property type="component" value="Unassembled WGS sequence"/>
</dbReference>
<feature type="compositionally biased region" description="Pro residues" evidence="1">
    <location>
        <begin position="398"/>
        <end position="408"/>
    </location>
</feature>
<proteinExistence type="predicted"/>
<dbReference type="InterPro" id="IPR035782">
    <property type="entry name" value="SPRY_RanBP9/10"/>
</dbReference>
<evidence type="ECO:0008006" key="6">
    <source>
        <dbReference type="Google" id="ProtNLM"/>
    </source>
</evidence>
<dbReference type="AlphaFoldDB" id="A0A9P6XDN9"/>
<dbReference type="InterPro" id="IPR050618">
    <property type="entry name" value="Ubq-SigPath_Reg"/>
</dbReference>
<dbReference type="SMART" id="SM00757">
    <property type="entry name" value="CRA"/>
    <property type="match status" value="1"/>
</dbReference>
<dbReference type="SMART" id="SM00668">
    <property type="entry name" value="CTLH"/>
    <property type="match status" value="1"/>
</dbReference>
<dbReference type="Gene3D" id="2.60.120.920">
    <property type="match status" value="1"/>
</dbReference>
<dbReference type="SUPFAM" id="SSF49899">
    <property type="entry name" value="Concanavalin A-like lectins/glucanases"/>
    <property type="match status" value="1"/>
</dbReference>
<dbReference type="InterPro" id="IPR043136">
    <property type="entry name" value="B30.2/SPRY_sf"/>
</dbReference>
<evidence type="ECO:0000256" key="1">
    <source>
        <dbReference type="SAM" id="MobiDB-lite"/>
    </source>
</evidence>
<dbReference type="InterPro" id="IPR001870">
    <property type="entry name" value="B30.2/SPRY"/>
</dbReference>
<dbReference type="Pfam" id="PF08513">
    <property type="entry name" value="LisH"/>
    <property type="match status" value="1"/>
</dbReference>
<dbReference type="Pfam" id="PF00622">
    <property type="entry name" value="SPRY"/>
    <property type="match status" value="1"/>
</dbReference>
<keyword evidence="5" id="KW-1185">Reference proteome</keyword>
<sequence length="557" mass="63104">MNYSSAFPPLQSFPWAFPTVNNNHHTNIHNNNHLNQYKHTSINTIISKYPAYLKHTNYAHLVSEQCNKNLIEEIDLRLPQFWNKNDKAKYIDVGMNGYDLYYSGPGKKELDAATIRTNFPIRPQCGIYYFEIKVISKGEDGFICIGFCRAANKLERLPGWDAHSYAYHADDGHIFDQCGQGKDYGPSFSTGDTIGCCINYANKTAFFTKNGVFLGVAFKNINLSESFYPCVGLRTPGEKVYVNFGQEPFVFDIAHYVKEMKHEVLQDLIQKECAVNHNSIDQLVLDYLVHHGYLNTANSLQKNINYMKQDNKGKQTFFTNTNIETRSSIRRSLLAGKVDEAIQQIEIGYPELLKQNPRLLFQLKSQKFIEMINDSLRHSTDIQSQVLYEEEDPQSHLPNPPIPHPPPVSAGASGRRLSWAAIAATPTHPTFERRSSNASSIHSFDYFDEEHNYIKKAMHYGQKLQEKYSNDPNYSTTLSDISSLLAYPNPTTSPVAHLLNKSARDSLASDVNAAIQLYQHEQEASSLEKVYKQVVVTIEQLTLSGHGQASLIQPNSV</sequence>
<dbReference type="InterPro" id="IPR003877">
    <property type="entry name" value="SPRY_dom"/>
</dbReference>
<protein>
    <recommendedName>
        <fullName evidence="6">Ran-binding protein 10</fullName>
    </recommendedName>
</protein>
<organism evidence="4 5">
    <name type="scientific">Rhizopus oryzae</name>
    <name type="common">Mucormycosis agent</name>
    <name type="synonym">Rhizopus arrhizus var. delemar</name>
    <dbReference type="NCBI Taxonomy" id="64495"/>
    <lineage>
        <taxon>Eukaryota</taxon>
        <taxon>Fungi</taxon>
        <taxon>Fungi incertae sedis</taxon>
        <taxon>Mucoromycota</taxon>
        <taxon>Mucoromycotina</taxon>
        <taxon>Mucoromycetes</taxon>
        <taxon>Mucorales</taxon>
        <taxon>Mucorineae</taxon>
        <taxon>Rhizopodaceae</taxon>
        <taxon>Rhizopus</taxon>
    </lineage>
</organism>
<dbReference type="PROSITE" id="PS50188">
    <property type="entry name" value="B302_SPRY"/>
    <property type="match status" value="1"/>
</dbReference>
<dbReference type="EMBL" id="JAANQT010000388">
    <property type="protein sequence ID" value="KAG1311442.1"/>
    <property type="molecule type" value="Genomic_DNA"/>
</dbReference>